<accession>A0A9X2HWU4</accession>
<dbReference type="RefSeq" id="WP_253968149.1">
    <property type="nucleotide sequence ID" value="NZ_JAMFTH010000003.1"/>
</dbReference>
<feature type="signal peptide" evidence="1">
    <location>
        <begin position="1"/>
        <end position="20"/>
    </location>
</feature>
<protein>
    <submittedName>
        <fullName evidence="2">DUF922 domain-containing Zn-dependent protease</fullName>
    </submittedName>
</protein>
<keyword evidence="2" id="KW-0645">Protease</keyword>
<sequence length="189" mass="21273">MRLKSVVGVALCLAVVQARAEVREMLDYAYYEVPGPAQSEMSLREALDSASPITEGERKLHGYNRWTINWHLEVAEQEQRCEVDAITVDLDTLMQLPALASEDTELQQTFNDYVEKLQRHLVGHYVVAIQAVNKIELQVSQLPPADNCEALEQQVDTLAESIVSEHREKARAFDEMTDYGAEQGVSLPD</sequence>
<keyword evidence="1" id="KW-0732">Signal</keyword>
<dbReference type="GO" id="GO:0008233">
    <property type="term" value="F:peptidase activity"/>
    <property type="evidence" value="ECO:0007669"/>
    <property type="project" value="UniProtKB-KW"/>
</dbReference>
<gene>
    <name evidence="2" type="ORF">M6D89_11140</name>
</gene>
<dbReference type="Proteomes" id="UP001139319">
    <property type="component" value="Unassembled WGS sequence"/>
</dbReference>
<keyword evidence="2" id="KW-0378">Hydrolase</keyword>
<dbReference type="EMBL" id="JAMFTH010000003">
    <property type="protein sequence ID" value="MCP8899853.1"/>
    <property type="molecule type" value="Genomic_DNA"/>
</dbReference>
<evidence type="ECO:0000313" key="3">
    <source>
        <dbReference type="Proteomes" id="UP001139319"/>
    </source>
</evidence>
<comment type="caution">
    <text evidence="2">The sequence shown here is derived from an EMBL/GenBank/DDBJ whole genome shotgun (WGS) entry which is preliminary data.</text>
</comment>
<dbReference type="Pfam" id="PF06037">
    <property type="entry name" value="DUF922"/>
    <property type="match status" value="1"/>
</dbReference>
<dbReference type="InterPro" id="IPR010321">
    <property type="entry name" value="DUF922"/>
</dbReference>
<proteinExistence type="predicted"/>
<reference evidence="2" key="2">
    <citation type="submission" date="2023-01" db="EMBL/GenBank/DDBJ databases">
        <title>Gilvimarinus xylanilyticus HB14 isolated from Caulerpa lentillifera aquaculture base in Hainan, China.</title>
        <authorList>
            <person name="Zhang Y.-J."/>
        </authorList>
    </citation>
    <scope>NUCLEOTIDE SEQUENCE</scope>
    <source>
        <strain evidence="2">HB14</strain>
    </source>
</reference>
<reference evidence="2" key="1">
    <citation type="submission" date="2022-05" db="EMBL/GenBank/DDBJ databases">
        <authorList>
            <person name="Sun H.-N."/>
        </authorList>
    </citation>
    <scope>NUCLEOTIDE SEQUENCE</scope>
    <source>
        <strain evidence="2">HB14</strain>
    </source>
</reference>
<dbReference type="GO" id="GO:0006508">
    <property type="term" value="P:proteolysis"/>
    <property type="evidence" value="ECO:0007669"/>
    <property type="project" value="UniProtKB-KW"/>
</dbReference>
<feature type="chain" id="PRO_5040977780" evidence="1">
    <location>
        <begin position="21"/>
        <end position="189"/>
    </location>
</feature>
<name>A0A9X2HWU4_9GAMM</name>
<organism evidence="2 3">
    <name type="scientific">Gilvimarinus xylanilyticus</name>
    <dbReference type="NCBI Taxonomy" id="2944139"/>
    <lineage>
        <taxon>Bacteria</taxon>
        <taxon>Pseudomonadati</taxon>
        <taxon>Pseudomonadota</taxon>
        <taxon>Gammaproteobacteria</taxon>
        <taxon>Cellvibrionales</taxon>
        <taxon>Cellvibrionaceae</taxon>
        <taxon>Gilvimarinus</taxon>
    </lineage>
</organism>
<dbReference type="AlphaFoldDB" id="A0A9X2HWU4"/>
<evidence type="ECO:0000313" key="2">
    <source>
        <dbReference type="EMBL" id="MCP8899853.1"/>
    </source>
</evidence>
<keyword evidence="3" id="KW-1185">Reference proteome</keyword>
<evidence type="ECO:0000256" key="1">
    <source>
        <dbReference type="SAM" id="SignalP"/>
    </source>
</evidence>